<feature type="repeat" description="TPR" evidence="3">
    <location>
        <begin position="327"/>
        <end position="360"/>
    </location>
</feature>
<dbReference type="EMBL" id="OKRB01000087">
    <property type="protein sequence ID" value="SPE21399.1"/>
    <property type="molecule type" value="Genomic_DNA"/>
</dbReference>
<accession>A0A2N9LDP9</accession>
<dbReference type="InterPro" id="IPR019734">
    <property type="entry name" value="TPR_rpt"/>
</dbReference>
<evidence type="ECO:0000313" key="7">
    <source>
        <dbReference type="Proteomes" id="UP000239735"/>
    </source>
</evidence>
<dbReference type="Pfam" id="PF13432">
    <property type="entry name" value="TPR_16"/>
    <property type="match status" value="2"/>
</dbReference>
<organism evidence="6 7">
    <name type="scientific">Candidatus Sulfuritelmatomonas gaucii</name>
    <dbReference type="NCBI Taxonomy" id="2043161"/>
    <lineage>
        <taxon>Bacteria</taxon>
        <taxon>Pseudomonadati</taxon>
        <taxon>Acidobacteriota</taxon>
        <taxon>Terriglobia</taxon>
        <taxon>Terriglobales</taxon>
        <taxon>Acidobacteriaceae</taxon>
        <taxon>Candidatus Sulfuritelmatomonas</taxon>
    </lineage>
</organism>
<protein>
    <submittedName>
        <fullName evidence="6">Tetratricopeptide repeat</fullName>
    </submittedName>
</protein>
<feature type="signal peptide" evidence="5">
    <location>
        <begin position="1"/>
        <end position="24"/>
    </location>
</feature>
<dbReference type="OrthoDB" id="108535at2"/>
<keyword evidence="1" id="KW-0677">Repeat</keyword>
<dbReference type="SMART" id="SM00028">
    <property type="entry name" value="TPR"/>
    <property type="match status" value="3"/>
</dbReference>
<dbReference type="InterPro" id="IPR051012">
    <property type="entry name" value="CellSynth/LPSAsmb/PSIAsmb"/>
</dbReference>
<feature type="region of interest" description="Disordered" evidence="4">
    <location>
        <begin position="364"/>
        <end position="387"/>
    </location>
</feature>
<reference evidence="7" key="1">
    <citation type="submission" date="2018-02" db="EMBL/GenBank/DDBJ databases">
        <authorList>
            <person name="Hausmann B."/>
        </authorList>
    </citation>
    <scope>NUCLEOTIDE SEQUENCE [LARGE SCALE GENOMIC DNA]</scope>
    <source>
        <strain evidence="7">Peat soil MAG SbA5</strain>
    </source>
</reference>
<name>A0A2N9LDP9_9BACT</name>
<evidence type="ECO:0000313" key="6">
    <source>
        <dbReference type="EMBL" id="SPE21399.1"/>
    </source>
</evidence>
<proteinExistence type="predicted"/>
<keyword evidence="5" id="KW-0732">Signal</keyword>
<dbReference type="PANTHER" id="PTHR45586">
    <property type="entry name" value="TPR REPEAT-CONTAINING PROTEIN PA4667"/>
    <property type="match status" value="1"/>
</dbReference>
<evidence type="ECO:0000256" key="4">
    <source>
        <dbReference type="SAM" id="MobiDB-lite"/>
    </source>
</evidence>
<evidence type="ECO:0000256" key="3">
    <source>
        <dbReference type="PROSITE-ProRule" id="PRU00339"/>
    </source>
</evidence>
<dbReference type="AlphaFoldDB" id="A0A2N9LDP9"/>
<sequence length="544" mass="57891">MRRLTAVATLLVCSYVFFPIGALGQTPADATDASGPGNSSAGAGRVLLVLPFDNRTGQPSLEWIREAASEILSTRFASAGFLPTSRADRVYALDHLGLPQGFQPSRASSLKLAQTLDADSIVVGSYTTDGNSIAAEATLVDVPRLRMLPAVSVRGEMKDMIAVFGTLAWKLTKELDPTFSVAEETFAAAGNGMRVDAFEQYIRGITEPDQAERLRHLQQAVKLSPDFGSAWMALGREDYNEQQYQQAAEAFAKVDRNGPDGLEAGFYRGLSLLFSGDYIHAQEAFADVARVLPLAEVVNNEGVAVSRQGMDGTSLFIQAAAADPTAADYHFNLAVSLKRHGNLSGALNELAQCLKLRPNDSEAESLEDAWKGPVSSTGSSAGADAGAGADPLERIVRTFDASAFRQAAAMLDQMNEERLAALSPRDRAQSLCTQAKGYLDRGLILEAERLYQAAVAADDKSARAHAGLAEVRERSGDAKAARKEARAALELGPSADAYMVLAQLDLASGSLSDASNEAASALKLEPANPAIQQLMQQIHAKTGR</sequence>
<dbReference type="Gene3D" id="3.40.50.10610">
    <property type="entry name" value="ABC-type transport auxiliary lipoprotein component"/>
    <property type="match status" value="1"/>
</dbReference>
<dbReference type="PROSITE" id="PS50005">
    <property type="entry name" value="TPR"/>
    <property type="match status" value="1"/>
</dbReference>
<dbReference type="Proteomes" id="UP000239735">
    <property type="component" value="Unassembled WGS sequence"/>
</dbReference>
<dbReference type="Gene3D" id="1.25.40.10">
    <property type="entry name" value="Tetratricopeptide repeat domain"/>
    <property type="match status" value="3"/>
</dbReference>
<dbReference type="PANTHER" id="PTHR45586:SF1">
    <property type="entry name" value="LIPOPOLYSACCHARIDE ASSEMBLY PROTEIN B"/>
    <property type="match status" value="1"/>
</dbReference>
<evidence type="ECO:0000256" key="1">
    <source>
        <dbReference type="ARBA" id="ARBA00022737"/>
    </source>
</evidence>
<dbReference type="SUPFAM" id="SSF48452">
    <property type="entry name" value="TPR-like"/>
    <property type="match status" value="2"/>
</dbReference>
<dbReference type="InterPro" id="IPR011990">
    <property type="entry name" value="TPR-like_helical_dom_sf"/>
</dbReference>
<gene>
    <name evidence="6" type="ORF">SBA5_300043</name>
</gene>
<evidence type="ECO:0000256" key="5">
    <source>
        <dbReference type="SAM" id="SignalP"/>
    </source>
</evidence>
<evidence type="ECO:0000256" key="2">
    <source>
        <dbReference type="ARBA" id="ARBA00022803"/>
    </source>
</evidence>
<feature type="chain" id="PRO_5014679931" evidence="5">
    <location>
        <begin position="25"/>
        <end position="544"/>
    </location>
</feature>
<keyword evidence="2 3" id="KW-0802">TPR repeat</keyword>
<feature type="compositionally biased region" description="Low complexity" evidence="4">
    <location>
        <begin position="375"/>
        <end position="387"/>
    </location>
</feature>